<evidence type="ECO:0000256" key="3">
    <source>
        <dbReference type="ARBA" id="ARBA00022630"/>
    </source>
</evidence>
<evidence type="ECO:0000256" key="2">
    <source>
        <dbReference type="ARBA" id="ARBA00009347"/>
    </source>
</evidence>
<dbReference type="Pfam" id="PF00441">
    <property type="entry name" value="Acyl-CoA_dh_1"/>
    <property type="match status" value="1"/>
</dbReference>
<evidence type="ECO:0000313" key="12">
    <source>
        <dbReference type="Proteomes" id="UP000291469"/>
    </source>
</evidence>
<dbReference type="Gene3D" id="1.20.140.10">
    <property type="entry name" value="Butyryl-CoA Dehydrogenase, subunit A, domain 3"/>
    <property type="match status" value="1"/>
</dbReference>
<dbReference type="GO" id="GO:0003995">
    <property type="term" value="F:acyl-CoA dehydrogenase activity"/>
    <property type="evidence" value="ECO:0007669"/>
    <property type="project" value="TreeGrafter"/>
</dbReference>
<dbReference type="InterPro" id="IPR006091">
    <property type="entry name" value="Acyl-CoA_Oxase/DH_mid-dom"/>
</dbReference>
<dbReference type="CDD" id="cd00567">
    <property type="entry name" value="ACAD"/>
    <property type="match status" value="1"/>
</dbReference>
<dbReference type="KEGG" id="erz:ER308_13105"/>
<feature type="region of interest" description="Disordered" evidence="7">
    <location>
        <begin position="389"/>
        <end position="415"/>
    </location>
</feature>
<keyword evidence="3 6" id="KW-0285">Flavoprotein</keyword>
<name>A0A411YGZ4_9ACTN</name>
<sequence length="415" mass="45809">MQHCLTDRQREIVELAGRLADTFAERADGPDRENRFPVENYEDMRETGYLRLTVPEELGGYGADFHELLLAQERLAMGDGATALAVNMHVSPVGQWAAIWRETGNPKLEEFLRAVARDEIVWASITSERGVGNDLTDSTVTAERADGGYRVNGRKIFGTNSAVATHFSFTARTEDHEHGPRVLLMRTAMGEEAVEIKQTWDTLGMRGTQSNDLVFTDLFVPDEDVVHSMPVGHFDATVLKTAFARGIATFGAVYIGIAGGGIEWARQMVLQRGRETDPVVQHIFGEVELLQESARAMLYRHAQEVMSGDLFDKYSVQEGLARTSLSKAVCANNGLQIMQRLVDVVGGPAYMKRFPFERMLRDSLAGPIMPYNNVDTQRMLGATSLGVQLKPEIPPDESGHGSRPHTDELVGSGEA</sequence>
<dbReference type="InterPro" id="IPR009100">
    <property type="entry name" value="AcylCoA_DH/oxidase_NM_dom_sf"/>
</dbReference>
<evidence type="ECO:0000256" key="6">
    <source>
        <dbReference type="RuleBase" id="RU362125"/>
    </source>
</evidence>
<dbReference type="GO" id="GO:0050660">
    <property type="term" value="F:flavin adenine dinucleotide binding"/>
    <property type="evidence" value="ECO:0007669"/>
    <property type="project" value="InterPro"/>
</dbReference>
<keyword evidence="12" id="KW-1185">Reference proteome</keyword>
<accession>A0A411YGZ4</accession>
<dbReference type="PANTHER" id="PTHR43884:SF25">
    <property type="entry name" value="ACYL-COA DEHYDROGENASE YDBM-RELATED"/>
    <property type="match status" value="1"/>
</dbReference>
<dbReference type="AlphaFoldDB" id="A0A411YGZ4"/>
<evidence type="ECO:0000256" key="1">
    <source>
        <dbReference type="ARBA" id="ARBA00001974"/>
    </source>
</evidence>
<comment type="similarity">
    <text evidence="2 6">Belongs to the acyl-CoA dehydrogenase family.</text>
</comment>
<evidence type="ECO:0000256" key="4">
    <source>
        <dbReference type="ARBA" id="ARBA00022827"/>
    </source>
</evidence>
<dbReference type="InterPro" id="IPR037069">
    <property type="entry name" value="AcylCoA_DH/ox_N_sf"/>
</dbReference>
<evidence type="ECO:0000259" key="10">
    <source>
        <dbReference type="Pfam" id="PF02771"/>
    </source>
</evidence>
<dbReference type="PANTHER" id="PTHR43884">
    <property type="entry name" value="ACYL-COA DEHYDROGENASE"/>
    <property type="match status" value="1"/>
</dbReference>
<dbReference type="Gene3D" id="1.10.540.10">
    <property type="entry name" value="Acyl-CoA dehydrogenase/oxidase, N-terminal domain"/>
    <property type="match status" value="1"/>
</dbReference>
<dbReference type="Pfam" id="PF02771">
    <property type="entry name" value="Acyl-CoA_dh_N"/>
    <property type="match status" value="1"/>
</dbReference>
<gene>
    <name evidence="11" type="ORF">ER308_13105</name>
</gene>
<keyword evidence="5 6" id="KW-0560">Oxidoreductase</keyword>
<evidence type="ECO:0000259" key="8">
    <source>
        <dbReference type="Pfam" id="PF00441"/>
    </source>
</evidence>
<dbReference type="InterPro" id="IPR009075">
    <property type="entry name" value="AcylCo_DH/oxidase_C"/>
</dbReference>
<dbReference type="InterPro" id="IPR013786">
    <property type="entry name" value="AcylCoA_DH/ox_N"/>
</dbReference>
<dbReference type="PIRSF" id="PIRSF016578">
    <property type="entry name" value="HsaA"/>
    <property type="match status" value="1"/>
</dbReference>
<feature type="domain" description="Acyl-CoA oxidase/dehydrogenase middle" evidence="9">
    <location>
        <begin position="126"/>
        <end position="217"/>
    </location>
</feature>
<reference evidence="11 12" key="1">
    <citation type="submission" date="2019-01" db="EMBL/GenBank/DDBJ databases">
        <title>Egibacter rhizosphaerae EGI 80759T.</title>
        <authorList>
            <person name="Chen D.-D."/>
            <person name="Tian Y."/>
            <person name="Jiao J.-Y."/>
            <person name="Zhang X.-T."/>
            <person name="Zhang Y.-G."/>
            <person name="Zhang Y."/>
            <person name="Xiao M."/>
            <person name="Shu W.-S."/>
            <person name="Li W.-J."/>
        </authorList>
    </citation>
    <scope>NUCLEOTIDE SEQUENCE [LARGE SCALE GENOMIC DNA]</scope>
    <source>
        <strain evidence="11 12">EGI 80759</strain>
    </source>
</reference>
<dbReference type="InterPro" id="IPR046373">
    <property type="entry name" value="Acyl-CoA_Oxase/DH_mid-dom_sf"/>
</dbReference>
<dbReference type="RefSeq" id="WP_131155408.1">
    <property type="nucleotide sequence ID" value="NZ_CP036402.1"/>
</dbReference>
<dbReference type="SUPFAM" id="SSF47203">
    <property type="entry name" value="Acyl-CoA dehydrogenase C-terminal domain-like"/>
    <property type="match status" value="1"/>
</dbReference>
<dbReference type="OrthoDB" id="2986495at2"/>
<protein>
    <submittedName>
        <fullName evidence="11">Acyl-CoA dehydrogenase</fullName>
    </submittedName>
</protein>
<evidence type="ECO:0000259" key="9">
    <source>
        <dbReference type="Pfam" id="PF02770"/>
    </source>
</evidence>
<feature type="domain" description="Acyl-CoA dehydrogenase/oxidase N-terminal" evidence="10">
    <location>
        <begin position="6"/>
        <end position="100"/>
    </location>
</feature>
<evidence type="ECO:0000313" key="11">
    <source>
        <dbReference type="EMBL" id="QBI20411.1"/>
    </source>
</evidence>
<dbReference type="InterPro" id="IPR036250">
    <property type="entry name" value="AcylCo_DH-like_C"/>
</dbReference>
<dbReference type="Pfam" id="PF02770">
    <property type="entry name" value="Acyl-CoA_dh_M"/>
    <property type="match status" value="1"/>
</dbReference>
<dbReference type="Proteomes" id="UP000291469">
    <property type="component" value="Chromosome"/>
</dbReference>
<feature type="compositionally biased region" description="Basic and acidic residues" evidence="7">
    <location>
        <begin position="397"/>
        <end position="408"/>
    </location>
</feature>
<feature type="domain" description="Acyl-CoA dehydrogenase/oxidase C-terminal" evidence="8">
    <location>
        <begin position="238"/>
        <end position="368"/>
    </location>
</feature>
<evidence type="ECO:0000256" key="7">
    <source>
        <dbReference type="SAM" id="MobiDB-lite"/>
    </source>
</evidence>
<comment type="cofactor">
    <cofactor evidence="1 6">
        <name>FAD</name>
        <dbReference type="ChEBI" id="CHEBI:57692"/>
    </cofactor>
</comment>
<dbReference type="EMBL" id="CP036402">
    <property type="protein sequence ID" value="QBI20411.1"/>
    <property type="molecule type" value="Genomic_DNA"/>
</dbReference>
<proteinExistence type="inferred from homology"/>
<evidence type="ECO:0000256" key="5">
    <source>
        <dbReference type="ARBA" id="ARBA00023002"/>
    </source>
</evidence>
<dbReference type="SUPFAM" id="SSF56645">
    <property type="entry name" value="Acyl-CoA dehydrogenase NM domain-like"/>
    <property type="match status" value="1"/>
</dbReference>
<keyword evidence="4 6" id="KW-0274">FAD</keyword>
<organism evidence="11 12">
    <name type="scientific">Egibacter rhizosphaerae</name>
    <dbReference type="NCBI Taxonomy" id="1670831"/>
    <lineage>
        <taxon>Bacteria</taxon>
        <taxon>Bacillati</taxon>
        <taxon>Actinomycetota</taxon>
        <taxon>Nitriliruptoria</taxon>
        <taxon>Egibacterales</taxon>
        <taxon>Egibacteraceae</taxon>
        <taxon>Egibacter</taxon>
    </lineage>
</organism>
<dbReference type="Gene3D" id="2.40.110.10">
    <property type="entry name" value="Butyryl-CoA Dehydrogenase, subunit A, domain 2"/>
    <property type="match status" value="1"/>
</dbReference>